<gene>
    <name evidence="1" type="ORF">F3Y22_tig00117048pilonHSYRG01045</name>
</gene>
<protein>
    <recommendedName>
        <fullName evidence="3">RNase H type-1 domain-containing protein</fullName>
    </recommendedName>
</protein>
<evidence type="ECO:0008006" key="3">
    <source>
        <dbReference type="Google" id="ProtNLM"/>
    </source>
</evidence>
<name>A0A6A2XL62_HIBSY</name>
<comment type="caution">
    <text evidence="1">The sequence shown here is derived from an EMBL/GenBank/DDBJ whole genome shotgun (WGS) entry which is preliminary data.</text>
</comment>
<reference evidence="1" key="1">
    <citation type="submission" date="2019-09" db="EMBL/GenBank/DDBJ databases">
        <title>Draft genome information of white flower Hibiscus syriacus.</title>
        <authorList>
            <person name="Kim Y.-M."/>
        </authorList>
    </citation>
    <scope>NUCLEOTIDE SEQUENCE [LARGE SCALE GENOMIC DNA]</scope>
    <source>
        <strain evidence="1">YM2019G1</strain>
    </source>
</reference>
<evidence type="ECO:0000313" key="2">
    <source>
        <dbReference type="Proteomes" id="UP000436088"/>
    </source>
</evidence>
<dbReference type="InterPro" id="IPR053151">
    <property type="entry name" value="RNase_H-like"/>
</dbReference>
<dbReference type="Proteomes" id="UP000436088">
    <property type="component" value="Unassembled WGS sequence"/>
</dbReference>
<organism evidence="1 2">
    <name type="scientific">Hibiscus syriacus</name>
    <name type="common">Rose of Sharon</name>
    <dbReference type="NCBI Taxonomy" id="106335"/>
    <lineage>
        <taxon>Eukaryota</taxon>
        <taxon>Viridiplantae</taxon>
        <taxon>Streptophyta</taxon>
        <taxon>Embryophyta</taxon>
        <taxon>Tracheophyta</taxon>
        <taxon>Spermatophyta</taxon>
        <taxon>Magnoliopsida</taxon>
        <taxon>eudicotyledons</taxon>
        <taxon>Gunneridae</taxon>
        <taxon>Pentapetalae</taxon>
        <taxon>rosids</taxon>
        <taxon>malvids</taxon>
        <taxon>Malvales</taxon>
        <taxon>Malvaceae</taxon>
        <taxon>Malvoideae</taxon>
        <taxon>Hibiscus</taxon>
    </lineage>
</organism>
<sequence length="183" mass="20805">MRFPYHVALILRSVARGIWEELIVPQRLNEFMSLDFRTWIRKNFSQSAYFPILRDEWVELFGIIIWVLWKHRNQIIFTPEALPRDNVLVWSRRLQSEIRAALALRAVGSVRNFRPAEASPGTADQSGSWVAPGKVWFKLNTDGACRSDSGLAACEGAIRDHTGAWVAGFSKAIGSYSAWEAKL</sequence>
<dbReference type="PANTHER" id="PTHR47723:SF13">
    <property type="entry name" value="PUTATIVE-RELATED"/>
    <property type="match status" value="1"/>
</dbReference>
<accession>A0A6A2XL62</accession>
<dbReference type="AlphaFoldDB" id="A0A6A2XL62"/>
<proteinExistence type="predicted"/>
<dbReference type="EMBL" id="VEPZ02001787">
    <property type="protein sequence ID" value="KAE8654614.1"/>
    <property type="molecule type" value="Genomic_DNA"/>
</dbReference>
<dbReference type="InterPro" id="IPR044730">
    <property type="entry name" value="RNase_H-like_dom_plant"/>
</dbReference>
<dbReference type="PANTHER" id="PTHR47723">
    <property type="entry name" value="OS05G0353850 PROTEIN"/>
    <property type="match status" value="1"/>
</dbReference>
<dbReference type="CDD" id="cd06222">
    <property type="entry name" value="RNase_H_like"/>
    <property type="match status" value="1"/>
</dbReference>
<keyword evidence="2" id="KW-1185">Reference proteome</keyword>
<evidence type="ECO:0000313" key="1">
    <source>
        <dbReference type="EMBL" id="KAE8654614.1"/>
    </source>
</evidence>